<evidence type="ECO:0000256" key="2">
    <source>
        <dbReference type="ARBA" id="ARBA00008143"/>
    </source>
</evidence>
<dbReference type="AlphaFoldDB" id="A0AAJ6NHJ6"/>
<dbReference type="CDD" id="cd01347">
    <property type="entry name" value="ligand_gated_channel"/>
    <property type="match status" value="1"/>
</dbReference>
<dbReference type="GO" id="GO:0044718">
    <property type="term" value="P:siderophore transmembrane transport"/>
    <property type="evidence" value="ECO:0007669"/>
    <property type="project" value="TreeGrafter"/>
</dbReference>
<dbReference type="PROSITE" id="PS52016">
    <property type="entry name" value="TONB_DEPENDENT_REC_3"/>
    <property type="match status" value="1"/>
</dbReference>
<evidence type="ECO:0000256" key="9">
    <source>
        <dbReference type="ARBA" id="ARBA00023170"/>
    </source>
</evidence>
<keyword evidence="3 11" id="KW-0813">Transport</keyword>
<evidence type="ECO:0000256" key="5">
    <source>
        <dbReference type="ARBA" id="ARBA00022692"/>
    </source>
</evidence>
<dbReference type="InterPro" id="IPR037066">
    <property type="entry name" value="Plug_dom_sf"/>
</dbReference>
<evidence type="ECO:0000256" key="13">
    <source>
        <dbReference type="SAM" id="SignalP"/>
    </source>
</evidence>
<evidence type="ECO:0000259" key="14">
    <source>
        <dbReference type="Pfam" id="PF00593"/>
    </source>
</evidence>
<dbReference type="InterPro" id="IPR039426">
    <property type="entry name" value="TonB-dep_rcpt-like"/>
</dbReference>
<dbReference type="PANTHER" id="PTHR30069">
    <property type="entry name" value="TONB-DEPENDENT OUTER MEMBRANE RECEPTOR"/>
    <property type="match status" value="1"/>
</dbReference>
<dbReference type="Pfam" id="PF00593">
    <property type="entry name" value="TonB_dep_Rec_b-barrel"/>
    <property type="match status" value="1"/>
</dbReference>
<evidence type="ECO:0000256" key="1">
    <source>
        <dbReference type="ARBA" id="ARBA00004571"/>
    </source>
</evidence>
<evidence type="ECO:0000313" key="16">
    <source>
        <dbReference type="EMBL" id="WDZ50563.1"/>
    </source>
</evidence>
<feature type="domain" description="TonB-dependent receptor-like beta-barrel" evidence="14">
    <location>
        <begin position="245"/>
        <end position="651"/>
    </location>
</feature>
<name>A0AAJ6NHJ6_9GAMM</name>
<evidence type="ECO:0000256" key="12">
    <source>
        <dbReference type="PROSITE-ProRule" id="PRU10143"/>
    </source>
</evidence>
<evidence type="ECO:0000256" key="7">
    <source>
        <dbReference type="ARBA" id="ARBA00023077"/>
    </source>
</evidence>
<keyword evidence="6 13" id="KW-0732">Signal</keyword>
<comment type="similarity">
    <text evidence="2">Belongs to the TonB-dependent receptor family. Hemoglobin/haptoglobin binding protein subfamily.</text>
</comment>
<evidence type="ECO:0000256" key="3">
    <source>
        <dbReference type="ARBA" id="ARBA00022448"/>
    </source>
</evidence>
<proteinExistence type="inferred from homology"/>
<keyword evidence="10 11" id="KW-0998">Cell outer membrane</keyword>
<reference evidence="16" key="1">
    <citation type="journal article" date="2022" name="Front Environ Sci">
        <title>Complete genome sequence analysis of a novel alkane-degrading bacterial strain, Acinetobacter vivianii KJ-1, and its diesel degradation ability.</title>
        <authorList>
            <person name="Zhang Y."/>
            <person name="Song F."/>
            <person name="Wang J."/>
            <person name="Zhao Q."/>
            <person name="Zheng L."/>
            <person name="Wang Z."/>
            <person name="Zhang X."/>
            <person name="Gao Y."/>
            <person name="Chen G."/>
            <person name="Huang Y."/>
        </authorList>
    </citation>
    <scope>NUCLEOTIDE SEQUENCE</scope>
    <source>
        <strain evidence="16">KJ-1</strain>
    </source>
</reference>
<sequence>MRSTIVNILSPKFCSKPKVLFASLLAAGLISPAVYAAEQSTYAVTKTPLHVLDTIVVTGTRSEKKLIDSPIRTEIIDEEELRRTNAITLKDALENIPGILLREIHGKSGYEISLQGLSSDQVLILIDGLPLAASTSSTVDLDQYLIGGIEHIEVIKGAASAQYGSSAMGGVINIITKKVQDGVAISGQVDIGSYGKQNADGKNTSINNHHQKISIEAANATLKGRIIADQFSSDGFAVNSNDYPQQGDEQKRQQYAFYGAWQPSDQFMLWADFNEYKEKDHQRSLNFVPPFYLKQYKLEDIERQRFSAGSQFNFIKNSKIDLKAVHETYDSTSTQTTNGYLSALRNSNQENNHFSSQLTLPKWNKQNWQLGYDWHEEKLEQSNNGKFEMQGGSVKRDRHEFYVQNDFNLVQNLDAVIGWRFQNDDDFGDHNAFKLSTKYRFYDQNDLLADLRLSYGQGYRVPNLKERFYSFDHSHLGYIVIGNPNLKPESSDSYQLGLSLVQNDRWNADINLFWNDIQDLIQTDFDNATTVNGITQYSYSNVAKAETKGIETSAKWKLTPYFSVNGAYTYTEAKDKTTNTLLTRRPKHIARLGADYALNDQLDLTLRGRYQSDEYGDSANQQQSPSWVTFDSQVDYRINRYISAFAGIDNIFNEQRDFSSAVDYRPIAGRYTYMGLRFNWNSNLK</sequence>
<evidence type="ECO:0000256" key="11">
    <source>
        <dbReference type="PROSITE-ProRule" id="PRU01360"/>
    </source>
</evidence>
<dbReference type="SUPFAM" id="SSF56935">
    <property type="entry name" value="Porins"/>
    <property type="match status" value="1"/>
</dbReference>
<evidence type="ECO:0000256" key="8">
    <source>
        <dbReference type="ARBA" id="ARBA00023136"/>
    </source>
</evidence>
<accession>A0AAJ6NHJ6</accession>
<evidence type="ECO:0000256" key="6">
    <source>
        <dbReference type="ARBA" id="ARBA00022729"/>
    </source>
</evidence>
<evidence type="ECO:0000256" key="4">
    <source>
        <dbReference type="ARBA" id="ARBA00022452"/>
    </source>
</evidence>
<evidence type="ECO:0000259" key="15">
    <source>
        <dbReference type="Pfam" id="PF07715"/>
    </source>
</evidence>
<protein>
    <submittedName>
        <fullName evidence="16">TonB-dependent receptor</fullName>
    </submittedName>
</protein>
<gene>
    <name evidence="16" type="ORF">LF296_14755</name>
</gene>
<feature type="domain" description="TonB-dependent receptor plug" evidence="15">
    <location>
        <begin position="66"/>
        <end position="171"/>
    </location>
</feature>
<dbReference type="Pfam" id="PF07715">
    <property type="entry name" value="Plug"/>
    <property type="match status" value="1"/>
</dbReference>
<keyword evidence="8 11" id="KW-0472">Membrane</keyword>
<dbReference type="Gene3D" id="2.170.130.10">
    <property type="entry name" value="TonB-dependent receptor, plug domain"/>
    <property type="match status" value="1"/>
</dbReference>
<dbReference type="PANTHER" id="PTHR30069:SF29">
    <property type="entry name" value="HEMOGLOBIN AND HEMOGLOBIN-HAPTOGLOBIN-BINDING PROTEIN 1-RELATED"/>
    <property type="match status" value="1"/>
</dbReference>
<dbReference type="InterPro" id="IPR036942">
    <property type="entry name" value="Beta-barrel_TonB_sf"/>
</dbReference>
<keyword evidence="7 12" id="KW-0798">TonB box</keyword>
<dbReference type="Gene3D" id="2.40.170.20">
    <property type="entry name" value="TonB-dependent receptor, beta-barrel domain"/>
    <property type="match status" value="1"/>
</dbReference>
<dbReference type="Proteomes" id="UP001199528">
    <property type="component" value="Chromosome"/>
</dbReference>
<feature type="signal peptide" evidence="13">
    <location>
        <begin position="1"/>
        <end position="36"/>
    </location>
</feature>
<dbReference type="InterPro" id="IPR000531">
    <property type="entry name" value="Beta-barrel_TonB"/>
</dbReference>
<reference evidence="16" key="2">
    <citation type="submission" date="2023-02" db="EMBL/GenBank/DDBJ databases">
        <authorList>
            <person name="Huang Y."/>
            <person name="Zhang Y."/>
            <person name="Zhang T."/>
            <person name="Wang J."/>
        </authorList>
    </citation>
    <scope>NUCLEOTIDE SEQUENCE</scope>
    <source>
        <strain evidence="16">KJ-1</strain>
    </source>
</reference>
<keyword evidence="9 16" id="KW-0675">Receptor</keyword>
<dbReference type="InterPro" id="IPR010916">
    <property type="entry name" value="TonB_box_CS"/>
</dbReference>
<feature type="chain" id="PRO_5042493007" evidence="13">
    <location>
        <begin position="37"/>
        <end position="685"/>
    </location>
</feature>
<keyword evidence="5 11" id="KW-0812">Transmembrane</keyword>
<evidence type="ECO:0000256" key="10">
    <source>
        <dbReference type="ARBA" id="ARBA00023237"/>
    </source>
</evidence>
<dbReference type="PROSITE" id="PS00430">
    <property type="entry name" value="TONB_DEPENDENT_REC_1"/>
    <property type="match status" value="1"/>
</dbReference>
<dbReference type="EMBL" id="CP085083">
    <property type="protein sequence ID" value="WDZ50563.1"/>
    <property type="molecule type" value="Genomic_DNA"/>
</dbReference>
<organism evidence="16 17">
    <name type="scientific">Acinetobacter vivianii</name>
    <dbReference type="NCBI Taxonomy" id="1776742"/>
    <lineage>
        <taxon>Bacteria</taxon>
        <taxon>Pseudomonadati</taxon>
        <taxon>Pseudomonadota</taxon>
        <taxon>Gammaproteobacteria</taxon>
        <taxon>Moraxellales</taxon>
        <taxon>Moraxellaceae</taxon>
        <taxon>Acinetobacter</taxon>
    </lineage>
</organism>
<dbReference type="InterPro" id="IPR012910">
    <property type="entry name" value="Plug_dom"/>
</dbReference>
<feature type="short sequence motif" description="TonB box" evidence="12">
    <location>
        <begin position="54"/>
        <end position="60"/>
    </location>
</feature>
<dbReference type="GO" id="GO:0015344">
    <property type="term" value="F:siderophore uptake transmembrane transporter activity"/>
    <property type="evidence" value="ECO:0007669"/>
    <property type="project" value="TreeGrafter"/>
</dbReference>
<dbReference type="GO" id="GO:0009279">
    <property type="term" value="C:cell outer membrane"/>
    <property type="evidence" value="ECO:0007669"/>
    <property type="project" value="UniProtKB-SubCell"/>
</dbReference>
<keyword evidence="4 11" id="KW-1134">Transmembrane beta strand</keyword>
<comment type="subcellular location">
    <subcellularLocation>
        <location evidence="1 11">Cell outer membrane</location>
        <topology evidence="1 11">Multi-pass membrane protein</topology>
    </subcellularLocation>
</comment>
<dbReference type="RefSeq" id="WP_272654804.1">
    <property type="nucleotide sequence ID" value="NZ_CP085083.1"/>
</dbReference>
<dbReference type="KEGG" id="aviv:LF296_14755"/>
<evidence type="ECO:0000313" key="17">
    <source>
        <dbReference type="Proteomes" id="UP001199528"/>
    </source>
</evidence>